<dbReference type="Proteomes" id="UP000285310">
    <property type="component" value="Unassembled WGS sequence"/>
</dbReference>
<evidence type="ECO:0000313" key="3">
    <source>
        <dbReference type="Proteomes" id="UP000285310"/>
    </source>
</evidence>
<dbReference type="GO" id="GO:0070475">
    <property type="term" value="P:rRNA base methylation"/>
    <property type="evidence" value="ECO:0007669"/>
    <property type="project" value="UniProtKB-UniRule"/>
</dbReference>
<name>A0A423PKF4_9GAMM</name>
<feature type="binding site" evidence="1">
    <location>
        <position position="103"/>
    </location>
    <ligand>
        <name>S-adenosyl-L-methionine</name>
        <dbReference type="ChEBI" id="CHEBI:59789"/>
    </ligand>
</feature>
<dbReference type="PANTHER" id="PTHR37426:SF1">
    <property type="entry name" value="RIBOSOMAL RNA LARGE SUBUNIT METHYLTRANSFERASE J"/>
    <property type="match status" value="1"/>
</dbReference>
<comment type="function">
    <text evidence="1">Specifically methylates the adenine in position 2030 of 23S rRNA.</text>
</comment>
<keyword evidence="1" id="KW-0698">rRNA processing</keyword>
<dbReference type="PANTHER" id="PTHR37426">
    <property type="entry name" value="RIBOSOMAL RNA LARGE SUBUNIT METHYLTRANSFERASE J"/>
    <property type="match status" value="1"/>
</dbReference>
<dbReference type="GO" id="GO:0003723">
    <property type="term" value="F:RNA binding"/>
    <property type="evidence" value="ECO:0007669"/>
    <property type="project" value="UniProtKB-UniRule"/>
</dbReference>
<comment type="similarity">
    <text evidence="1">Belongs to the RlmJ family.</text>
</comment>
<sequence length="283" mass="31931">MLSYQHAYHAGNFADVHKHLALFGLLGALQAKDSAITLVDTHAGRGLYPLAERMTQQNGEYREGIQKLWDRRAAFGDDTLLGEWLACLARLQKSERLQVYPGSPWWFGAVQRRQDLLSLFELHPGEHHALDSQQPMAQKQIRRIHGDGLAGLVKMQPVTTPRLCVLIDPSYELKTEYREIVKTFKAVVKKTRHAVLAVWYPLLPAGRHQAMLDTLARAGIPKIWQSELIHHAPAEGDHGMYGSGLLLLNPPWQLDRTLDTAFAELADVFGKDARHNSRWLSGE</sequence>
<proteinExistence type="inferred from homology"/>
<keyword evidence="3" id="KW-1185">Reference proteome</keyword>
<feature type="binding site" evidence="1">
    <location>
        <position position="19"/>
    </location>
    <ligand>
        <name>S-adenosyl-L-methionine</name>
        <dbReference type="ChEBI" id="CHEBI:59789"/>
    </ligand>
</feature>
<feature type="binding site" evidence="1">
    <location>
        <begin position="147"/>
        <end position="148"/>
    </location>
    <ligand>
        <name>S-adenosyl-L-methionine</name>
        <dbReference type="ChEBI" id="CHEBI:59789"/>
    </ligand>
</feature>
<dbReference type="InParanoid" id="A0A423PKF4"/>
<dbReference type="InterPro" id="IPR007473">
    <property type="entry name" value="RlmJ"/>
</dbReference>
<keyword evidence="1" id="KW-0808">Transferase</keyword>
<dbReference type="Pfam" id="PF04378">
    <property type="entry name" value="RsmJ"/>
    <property type="match status" value="1"/>
</dbReference>
<keyword evidence="1" id="KW-0949">S-adenosyl-L-methionine</keyword>
<dbReference type="EMBL" id="AYKG01000038">
    <property type="protein sequence ID" value="ROO26086.1"/>
    <property type="molecule type" value="Genomic_DNA"/>
</dbReference>
<dbReference type="OrthoDB" id="9791274at2"/>
<dbReference type="SUPFAM" id="SSF53335">
    <property type="entry name" value="S-adenosyl-L-methionine-dependent methyltransferases"/>
    <property type="match status" value="1"/>
</dbReference>
<evidence type="ECO:0000313" key="2">
    <source>
        <dbReference type="EMBL" id="ROO26086.1"/>
    </source>
</evidence>
<organism evidence="2 3">
    <name type="scientific">Salinisphaera japonica YTM-1</name>
    <dbReference type="NCBI Taxonomy" id="1209778"/>
    <lineage>
        <taxon>Bacteria</taxon>
        <taxon>Pseudomonadati</taxon>
        <taxon>Pseudomonadota</taxon>
        <taxon>Gammaproteobacteria</taxon>
        <taxon>Salinisphaerales</taxon>
        <taxon>Salinisphaeraceae</taxon>
        <taxon>Salinisphaera</taxon>
    </lineage>
</organism>
<dbReference type="InterPro" id="IPR029063">
    <property type="entry name" value="SAM-dependent_MTases_sf"/>
</dbReference>
<feature type="binding site" evidence="1">
    <location>
        <position position="121"/>
    </location>
    <ligand>
        <name>S-adenosyl-L-methionine</name>
        <dbReference type="ChEBI" id="CHEBI:59789"/>
    </ligand>
</feature>
<comment type="caution">
    <text evidence="2">The sequence shown here is derived from an EMBL/GenBank/DDBJ whole genome shotgun (WGS) entry which is preliminary data.</text>
</comment>
<gene>
    <name evidence="1" type="primary">rlmJ</name>
    <name evidence="2" type="ORF">SAJA_11680</name>
</gene>
<dbReference type="HAMAP" id="MF_00934">
    <property type="entry name" value="23SrRNA_methyltr_J"/>
    <property type="match status" value="1"/>
</dbReference>
<dbReference type="GO" id="GO:0005829">
    <property type="term" value="C:cytosol"/>
    <property type="evidence" value="ECO:0007669"/>
    <property type="project" value="TreeGrafter"/>
</dbReference>
<feature type="site" description="Interaction with substrate rRNA" evidence="1">
    <location>
        <position position="4"/>
    </location>
</feature>
<dbReference type="FunCoup" id="A0A423PKF4">
    <property type="interactions" value="172"/>
</dbReference>
<feature type="binding site" evidence="1">
    <location>
        <position position="168"/>
    </location>
    <ligand>
        <name>S-adenosyl-L-methionine</name>
        <dbReference type="ChEBI" id="CHEBI:59789"/>
    </ligand>
</feature>
<evidence type="ECO:0000256" key="1">
    <source>
        <dbReference type="HAMAP-Rule" id="MF_00934"/>
    </source>
</evidence>
<keyword evidence="1" id="KW-0489">Methyltransferase</keyword>
<dbReference type="RefSeq" id="WP_123658812.1">
    <property type="nucleotide sequence ID" value="NZ_AYKG01000038.1"/>
</dbReference>
<protein>
    <recommendedName>
        <fullName evidence="1">Ribosomal RNA large subunit methyltransferase J</fullName>
        <ecNumber evidence="1">2.1.1.266</ecNumber>
    </recommendedName>
    <alternativeName>
        <fullName evidence="1">23S rRNA (adenine(2030)-N6)-methyltransferase</fullName>
    </alternativeName>
    <alternativeName>
        <fullName evidence="1">23S rRNA m6A2030 methyltransferase</fullName>
    </alternativeName>
</protein>
<accession>A0A423PKF4</accession>
<feature type="active site" description="Proton acceptor" evidence="1">
    <location>
        <position position="168"/>
    </location>
</feature>
<dbReference type="GO" id="GO:0036307">
    <property type="term" value="F:23S rRNA (adenine(2030)-N(6))-methyltransferase activity"/>
    <property type="evidence" value="ECO:0007669"/>
    <property type="project" value="UniProtKB-UniRule"/>
</dbReference>
<dbReference type="AlphaFoldDB" id="A0A423PKF4"/>
<comment type="catalytic activity">
    <reaction evidence="1">
        <text>adenosine(2030) in 23S rRNA + S-adenosyl-L-methionine = N(6)-methyladenosine(2030) in 23S rRNA + S-adenosyl-L-homocysteine + H(+)</text>
        <dbReference type="Rhea" id="RHEA:43736"/>
        <dbReference type="Rhea" id="RHEA-COMP:10668"/>
        <dbReference type="Rhea" id="RHEA-COMP:10669"/>
        <dbReference type="ChEBI" id="CHEBI:15378"/>
        <dbReference type="ChEBI" id="CHEBI:57856"/>
        <dbReference type="ChEBI" id="CHEBI:59789"/>
        <dbReference type="ChEBI" id="CHEBI:74411"/>
        <dbReference type="ChEBI" id="CHEBI:74449"/>
        <dbReference type="EC" id="2.1.1.266"/>
    </reaction>
</comment>
<keyword evidence="1" id="KW-0694">RNA-binding</keyword>
<comment type="subunit">
    <text evidence="1">Monomer.</text>
</comment>
<dbReference type="Gene3D" id="3.40.50.150">
    <property type="entry name" value="Vaccinia Virus protein VP39"/>
    <property type="match status" value="1"/>
</dbReference>
<dbReference type="EC" id="2.1.1.266" evidence="1"/>
<feature type="binding site" evidence="1">
    <location>
        <position position="42"/>
    </location>
    <ligand>
        <name>S-adenosyl-L-methionine</name>
        <dbReference type="ChEBI" id="CHEBI:59789"/>
    </ligand>
</feature>
<reference evidence="2 3" key="1">
    <citation type="submission" date="2013-10" db="EMBL/GenBank/DDBJ databases">
        <title>Salinisphaera japonica YTM-1 Genome Sequencing.</title>
        <authorList>
            <person name="Lai Q."/>
            <person name="Li C."/>
            <person name="Shao Z."/>
        </authorList>
    </citation>
    <scope>NUCLEOTIDE SEQUENCE [LARGE SCALE GENOMIC DNA]</scope>
    <source>
        <strain evidence="2 3">YTM-1</strain>
    </source>
</reference>